<dbReference type="STRING" id="1172194.WQQ_08660"/>
<dbReference type="PRINTS" id="PR00111">
    <property type="entry name" value="ABHYDROLASE"/>
</dbReference>
<evidence type="ECO:0000313" key="5">
    <source>
        <dbReference type="Proteomes" id="UP000003704"/>
    </source>
</evidence>
<gene>
    <name evidence="4" type="ORF">WQQ_08660</name>
</gene>
<comment type="caution">
    <text evidence="4">The sequence shown here is derived from an EMBL/GenBank/DDBJ whole genome shotgun (WGS) entry which is preliminary data.</text>
</comment>
<sequence>MVHGWGGIQDALTLPFYAPFNQAGFAVMTFDYPGWGTSEGAIRNVINPWHRERDVENALEHLRAQPQIDARRIVLWGTSFGGGHVVKIAARHPELLGAIAQVPMLDGMAAVKAVPFPRLLRFGLAGIGDLFRGKRPIYLPVVAPPGEWSSMDRDGASEALQKGLQAMVESGGPEAGKYDNRVAARSLLTMGLYRPFKSLKEVSIPLLIVGATRDTVAPFIEEKIRALKNPRIKLETLDANHFDPYFEPALSQNLGYQIAFLKALRSL</sequence>
<accession>I7ZFN7</accession>
<dbReference type="Gene3D" id="3.40.50.1820">
    <property type="entry name" value="alpha/beta hydrolase"/>
    <property type="match status" value="1"/>
</dbReference>
<dbReference type="Proteomes" id="UP000003704">
    <property type="component" value="Unassembled WGS sequence"/>
</dbReference>
<keyword evidence="1 4" id="KW-0378">Hydrolase</keyword>
<evidence type="ECO:0000313" key="4">
    <source>
        <dbReference type="EMBL" id="EIT70729.1"/>
    </source>
</evidence>
<feature type="domain" description="AB hydrolase-1" evidence="3">
    <location>
        <begin position="1"/>
        <end position="248"/>
    </location>
</feature>
<dbReference type="Pfam" id="PF12697">
    <property type="entry name" value="Abhydrolase_6"/>
    <property type="match status" value="1"/>
</dbReference>
<reference evidence="4 5" key="1">
    <citation type="journal article" date="2012" name="J. Bacteriol.">
        <title>Genome Sequence of n-Alkane-Degrading Hydrocarboniphaga effusa Strain AP103T (ATCC BAA-332T).</title>
        <authorList>
            <person name="Chang H.K."/>
            <person name="Zylstra G.J."/>
            <person name="Chae J.C."/>
        </authorList>
    </citation>
    <scope>NUCLEOTIDE SEQUENCE [LARGE SCALE GENOMIC DNA]</scope>
    <source>
        <strain evidence="4 5">AP103</strain>
    </source>
</reference>
<proteinExistence type="inferred from homology"/>
<comment type="similarity">
    <text evidence="2">Belongs to the AB hydrolase superfamily. FUS2 hydrolase family.</text>
</comment>
<name>I7ZFN7_9GAMM</name>
<organism evidence="4 5">
    <name type="scientific">Hydrocarboniphaga effusa AP103</name>
    <dbReference type="NCBI Taxonomy" id="1172194"/>
    <lineage>
        <taxon>Bacteria</taxon>
        <taxon>Pseudomonadati</taxon>
        <taxon>Pseudomonadota</taxon>
        <taxon>Gammaproteobacteria</taxon>
        <taxon>Nevskiales</taxon>
        <taxon>Nevskiaceae</taxon>
        <taxon>Hydrocarboniphaga</taxon>
    </lineage>
</organism>
<evidence type="ECO:0000256" key="1">
    <source>
        <dbReference type="ARBA" id="ARBA00022801"/>
    </source>
</evidence>
<evidence type="ECO:0000259" key="3">
    <source>
        <dbReference type="Pfam" id="PF12697"/>
    </source>
</evidence>
<evidence type="ECO:0000256" key="2">
    <source>
        <dbReference type="ARBA" id="ARBA00038115"/>
    </source>
</evidence>
<protein>
    <submittedName>
        <fullName evidence="4">Hydrolase, alpha/beta fold family, putative</fullName>
    </submittedName>
</protein>
<dbReference type="SUPFAM" id="SSF53474">
    <property type="entry name" value="alpha/beta-Hydrolases"/>
    <property type="match status" value="1"/>
</dbReference>
<dbReference type="InterPro" id="IPR000073">
    <property type="entry name" value="AB_hydrolase_1"/>
</dbReference>
<dbReference type="EMBL" id="AKGD01000001">
    <property type="protein sequence ID" value="EIT70729.1"/>
    <property type="molecule type" value="Genomic_DNA"/>
</dbReference>
<dbReference type="PANTHER" id="PTHR22946">
    <property type="entry name" value="DIENELACTONE HYDROLASE DOMAIN-CONTAINING PROTEIN-RELATED"/>
    <property type="match status" value="1"/>
</dbReference>
<dbReference type="GO" id="GO:0052689">
    <property type="term" value="F:carboxylic ester hydrolase activity"/>
    <property type="evidence" value="ECO:0007669"/>
    <property type="project" value="UniProtKB-ARBA"/>
</dbReference>
<dbReference type="InterPro" id="IPR050261">
    <property type="entry name" value="FrsA_esterase"/>
</dbReference>
<dbReference type="AlphaFoldDB" id="I7ZFN7"/>
<keyword evidence="5" id="KW-1185">Reference proteome</keyword>
<dbReference type="InterPro" id="IPR029058">
    <property type="entry name" value="AB_hydrolase_fold"/>
</dbReference>
<dbReference type="PANTHER" id="PTHR22946:SF9">
    <property type="entry name" value="POLYKETIDE TRANSFERASE AF380"/>
    <property type="match status" value="1"/>
</dbReference>